<dbReference type="Proteomes" id="UP000187321">
    <property type="component" value="Chromosome"/>
</dbReference>
<dbReference type="InterPro" id="IPR050957">
    <property type="entry name" value="BMP_lipoprotein"/>
</dbReference>
<dbReference type="EMBL" id="FTNP01000002">
    <property type="protein sequence ID" value="SIR53627.1"/>
    <property type="molecule type" value="Genomic_DNA"/>
</dbReference>
<comment type="similarity">
    <text evidence="2">Belongs to the BMP lipoprotein family.</text>
</comment>
<proteinExistence type="inferred from homology"/>
<dbReference type="OrthoDB" id="26626at2157"/>
<dbReference type="Gene3D" id="3.40.50.2300">
    <property type="match status" value="2"/>
</dbReference>
<keyword evidence="6" id="KW-0449">Lipoprotein</keyword>
<dbReference type="InterPro" id="IPR003760">
    <property type="entry name" value="PnrA-like"/>
</dbReference>
<reference evidence="9 10" key="2">
    <citation type="submission" date="2017-01" db="EMBL/GenBank/DDBJ databases">
        <authorList>
            <person name="Mah S.A."/>
            <person name="Swanson W.J."/>
            <person name="Moy G.W."/>
            <person name="Vacquier V.D."/>
        </authorList>
    </citation>
    <scope>NUCLEOTIDE SEQUENCE [LARGE SCALE GENOMIC DNA]</scope>
    <source>
        <strain evidence="9 10">CGMCC 1.8909</strain>
    </source>
</reference>
<gene>
    <name evidence="8" type="ORF">BB347_07980</name>
    <name evidence="9" type="ORF">SAMN05421809_1310</name>
</gene>
<evidence type="ECO:0000256" key="3">
    <source>
        <dbReference type="ARBA" id="ARBA00022475"/>
    </source>
</evidence>
<evidence type="ECO:0000313" key="10">
    <source>
        <dbReference type="Proteomes" id="UP000185687"/>
    </source>
</evidence>
<accession>A0A1N7BQE4</accession>
<dbReference type="PANTHER" id="PTHR34296">
    <property type="entry name" value="TRANSCRIPTIONAL ACTIVATOR PROTEIN MED"/>
    <property type="match status" value="1"/>
</dbReference>
<evidence type="ECO:0000256" key="6">
    <source>
        <dbReference type="ARBA" id="ARBA00023288"/>
    </source>
</evidence>
<keyword evidence="3" id="KW-1003">Cell membrane</keyword>
<dbReference type="EMBL" id="CP019327">
    <property type="protein sequence ID" value="APX96559.1"/>
    <property type="molecule type" value="Genomic_DNA"/>
</dbReference>
<dbReference type="Pfam" id="PF02608">
    <property type="entry name" value="Bmp"/>
    <property type="match status" value="1"/>
</dbReference>
<evidence type="ECO:0000256" key="4">
    <source>
        <dbReference type="ARBA" id="ARBA00022729"/>
    </source>
</evidence>
<evidence type="ECO:0000313" key="11">
    <source>
        <dbReference type="Proteomes" id="UP000187321"/>
    </source>
</evidence>
<dbReference type="PROSITE" id="PS51257">
    <property type="entry name" value="PROKAR_LIPOPROTEIN"/>
    <property type="match status" value="1"/>
</dbReference>
<evidence type="ECO:0000259" key="7">
    <source>
        <dbReference type="Pfam" id="PF02608"/>
    </source>
</evidence>
<name>A0A1N7BQE4_9EURY</name>
<organism evidence="9 10">
    <name type="scientific">Natronorubrum daqingense</name>
    <dbReference type="NCBI Taxonomy" id="588898"/>
    <lineage>
        <taxon>Archaea</taxon>
        <taxon>Methanobacteriati</taxon>
        <taxon>Methanobacteriota</taxon>
        <taxon>Stenosarchaea group</taxon>
        <taxon>Halobacteria</taxon>
        <taxon>Halobacteriales</taxon>
        <taxon>Natrialbaceae</taxon>
        <taxon>Natronorubrum</taxon>
    </lineage>
</organism>
<keyword evidence="4" id="KW-0732">Signal</keyword>
<dbReference type="GeneID" id="30955873"/>
<dbReference type="GO" id="GO:0005886">
    <property type="term" value="C:plasma membrane"/>
    <property type="evidence" value="ECO:0007669"/>
    <property type="project" value="UniProtKB-SubCell"/>
</dbReference>
<dbReference type="STRING" id="588898.BB347_07980"/>
<dbReference type="AlphaFoldDB" id="A0A1N7BQE4"/>
<keyword evidence="10" id="KW-1185">Reference proteome</keyword>
<dbReference type="PANTHER" id="PTHR34296:SF2">
    <property type="entry name" value="ABC TRANSPORTER GUANOSINE-BINDING PROTEIN NUPN"/>
    <property type="match status" value="1"/>
</dbReference>
<comment type="subcellular location">
    <subcellularLocation>
        <location evidence="1">Cell membrane</location>
        <topology evidence="1">Lipid-anchor</topology>
    </subcellularLocation>
</comment>
<dbReference type="RefSeq" id="WP_076580347.1">
    <property type="nucleotide sequence ID" value="NZ_CP019327.1"/>
</dbReference>
<keyword evidence="5" id="KW-0472">Membrane</keyword>
<sequence length="353" mass="37822">MAQNRRRFLAGASIAGLTTVAGCVGGFGDEDESEYQVGMVYSTGGLGDNSFNDMASQGIDDATDEFDVGYQESEPSEQSEFDNMQRDYAEPGDYDLVTCVGYEQEDALEDNAEEYDEQNFIIIDTVVDADNVRSYTFDEPGGSFQVGHLAGLLTTEEFSAGDSETDPDETVVGFVGGDESPLIESFEAGFTAGVEYANDDVDVESIYVDSFDDTSGGREAASTLYEDQGADIIFHAAGGAGIGVFQVAEEEGRFAIGVDADQSVQEEDYADVILASMVKRVDEAVLTAVESIVNDEFEGGDVEELGLEDDGVDVVLGDTIGDEIPDDILDELEESEEEIIDGDIDVPDDPDDV</sequence>
<evidence type="ECO:0000256" key="5">
    <source>
        <dbReference type="ARBA" id="ARBA00023136"/>
    </source>
</evidence>
<evidence type="ECO:0000313" key="9">
    <source>
        <dbReference type="EMBL" id="SIR53627.1"/>
    </source>
</evidence>
<evidence type="ECO:0000256" key="2">
    <source>
        <dbReference type="ARBA" id="ARBA00008610"/>
    </source>
</evidence>
<protein>
    <submittedName>
        <fullName evidence="8">BMP family ABC transporter substrate-binding protein</fullName>
    </submittedName>
    <submittedName>
        <fullName evidence="9">Nucleoside-binding protein</fullName>
    </submittedName>
</protein>
<dbReference type="SUPFAM" id="SSF53822">
    <property type="entry name" value="Periplasmic binding protein-like I"/>
    <property type="match status" value="1"/>
</dbReference>
<dbReference type="InterPro" id="IPR028082">
    <property type="entry name" value="Peripla_BP_I"/>
</dbReference>
<reference evidence="8 11" key="1">
    <citation type="submission" date="2017-01" db="EMBL/GenBank/DDBJ databases">
        <title>Complete genome sequence of Haloterrigena daqingensis type strain (JX313T).</title>
        <authorList>
            <person name="Shuang W."/>
        </authorList>
    </citation>
    <scope>NUCLEOTIDE SEQUENCE [LARGE SCALE GENOMIC DNA]</scope>
    <source>
        <strain evidence="8 11">JX313</strain>
    </source>
</reference>
<evidence type="ECO:0000313" key="8">
    <source>
        <dbReference type="EMBL" id="APX96559.1"/>
    </source>
</evidence>
<feature type="domain" description="ABC transporter substrate-binding protein PnrA-like" evidence="7">
    <location>
        <begin position="37"/>
        <end position="348"/>
    </location>
</feature>
<dbReference type="Proteomes" id="UP000185687">
    <property type="component" value="Unassembled WGS sequence"/>
</dbReference>
<evidence type="ECO:0000256" key="1">
    <source>
        <dbReference type="ARBA" id="ARBA00004193"/>
    </source>
</evidence>
<dbReference type="KEGG" id="hda:BB347_07980"/>